<dbReference type="EMBL" id="KQ249821">
    <property type="protein sequence ID" value="KNC70968.1"/>
    <property type="molecule type" value="Genomic_DNA"/>
</dbReference>
<dbReference type="GeneID" id="25917006"/>
<dbReference type="Proteomes" id="UP000054560">
    <property type="component" value="Unassembled WGS sequence"/>
</dbReference>
<dbReference type="AlphaFoldDB" id="A0A0L0F463"/>
<accession>A0A0L0F463</accession>
<dbReference type="RefSeq" id="XP_014144870.1">
    <property type="nucleotide sequence ID" value="XM_014289395.1"/>
</dbReference>
<gene>
    <name evidence="1" type="ORF">SARC_16502</name>
</gene>
<name>A0A0L0F463_9EUKA</name>
<evidence type="ECO:0000313" key="1">
    <source>
        <dbReference type="EMBL" id="KNC70968.1"/>
    </source>
</evidence>
<organism evidence="1 2">
    <name type="scientific">Sphaeroforma arctica JP610</name>
    <dbReference type="NCBI Taxonomy" id="667725"/>
    <lineage>
        <taxon>Eukaryota</taxon>
        <taxon>Ichthyosporea</taxon>
        <taxon>Ichthyophonida</taxon>
        <taxon>Sphaeroforma</taxon>
    </lineage>
</organism>
<reference evidence="1 2" key="1">
    <citation type="submission" date="2011-02" db="EMBL/GenBank/DDBJ databases">
        <title>The Genome Sequence of Sphaeroforma arctica JP610.</title>
        <authorList>
            <consortium name="The Broad Institute Genome Sequencing Platform"/>
            <person name="Russ C."/>
            <person name="Cuomo C."/>
            <person name="Young S.K."/>
            <person name="Zeng Q."/>
            <person name="Gargeya S."/>
            <person name="Alvarado L."/>
            <person name="Berlin A."/>
            <person name="Chapman S.B."/>
            <person name="Chen Z."/>
            <person name="Freedman E."/>
            <person name="Gellesch M."/>
            <person name="Goldberg J."/>
            <person name="Griggs A."/>
            <person name="Gujja S."/>
            <person name="Heilman E."/>
            <person name="Heiman D."/>
            <person name="Howarth C."/>
            <person name="Mehta T."/>
            <person name="Neiman D."/>
            <person name="Pearson M."/>
            <person name="Roberts A."/>
            <person name="Saif S."/>
            <person name="Shea T."/>
            <person name="Shenoy N."/>
            <person name="Sisk P."/>
            <person name="Stolte C."/>
            <person name="Sykes S."/>
            <person name="White J."/>
            <person name="Yandava C."/>
            <person name="Burger G."/>
            <person name="Gray M.W."/>
            <person name="Holland P.W.H."/>
            <person name="King N."/>
            <person name="Lang F.B.F."/>
            <person name="Roger A.J."/>
            <person name="Ruiz-Trillo I."/>
            <person name="Haas B."/>
            <person name="Nusbaum C."/>
            <person name="Birren B."/>
        </authorList>
    </citation>
    <scope>NUCLEOTIDE SEQUENCE [LARGE SCALE GENOMIC DNA]</scope>
    <source>
        <strain evidence="1 2">JP610</strain>
    </source>
</reference>
<protein>
    <submittedName>
        <fullName evidence="1">Uncharacterized protein</fullName>
    </submittedName>
</protein>
<proteinExistence type="predicted"/>
<sequence length="82" mass="9068">QSFKASLKKLSQLCVYEVLSVKRTLKYRSQVRVQTPSACMGKVGTFSRTVCMLVTKPIDYHDVASALAADLNTMVCVCNVHV</sequence>
<keyword evidence="2" id="KW-1185">Reference proteome</keyword>
<feature type="non-terminal residue" evidence="1">
    <location>
        <position position="1"/>
    </location>
</feature>
<evidence type="ECO:0000313" key="2">
    <source>
        <dbReference type="Proteomes" id="UP000054560"/>
    </source>
</evidence>